<dbReference type="InParanoid" id="A0A2K2BWQ1"/>
<protein>
    <submittedName>
        <fullName evidence="1">Uncharacterized protein</fullName>
    </submittedName>
</protein>
<name>A0A2K2BWQ1_POPTR</name>
<keyword evidence="2" id="KW-1185">Reference proteome</keyword>
<proteinExistence type="predicted"/>
<sequence>MAIGIRPPHRSDPVAKITRMLLFSITAMKQDRIQSSGILKRSLHLTWIMVFQEIKHQIIATQLLVDLYYMMTPLLCLMFTRLRSFLIYGH</sequence>
<reference evidence="1 2" key="1">
    <citation type="journal article" date="2006" name="Science">
        <title>The genome of black cottonwood, Populus trichocarpa (Torr. &amp; Gray).</title>
        <authorList>
            <person name="Tuskan G.A."/>
            <person name="Difazio S."/>
            <person name="Jansson S."/>
            <person name="Bohlmann J."/>
            <person name="Grigoriev I."/>
            <person name="Hellsten U."/>
            <person name="Putnam N."/>
            <person name="Ralph S."/>
            <person name="Rombauts S."/>
            <person name="Salamov A."/>
            <person name="Schein J."/>
            <person name="Sterck L."/>
            <person name="Aerts A."/>
            <person name="Bhalerao R.R."/>
            <person name="Bhalerao R.P."/>
            <person name="Blaudez D."/>
            <person name="Boerjan W."/>
            <person name="Brun A."/>
            <person name="Brunner A."/>
            <person name="Busov V."/>
            <person name="Campbell M."/>
            <person name="Carlson J."/>
            <person name="Chalot M."/>
            <person name="Chapman J."/>
            <person name="Chen G.L."/>
            <person name="Cooper D."/>
            <person name="Coutinho P.M."/>
            <person name="Couturier J."/>
            <person name="Covert S."/>
            <person name="Cronk Q."/>
            <person name="Cunningham R."/>
            <person name="Davis J."/>
            <person name="Degroeve S."/>
            <person name="Dejardin A."/>
            <person name="Depamphilis C."/>
            <person name="Detter J."/>
            <person name="Dirks B."/>
            <person name="Dubchak I."/>
            <person name="Duplessis S."/>
            <person name="Ehlting J."/>
            <person name="Ellis B."/>
            <person name="Gendler K."/>
            <person name="Goodstein D."/>
            <person name="Gribskov M."/>
            <person name="Grimwood J."/>
            <person name="Groover A."/>
            <person name="Gunter L."/>
            <person name="Hamberger B."/>
            <person name="Heinze B."/>
            <person name="Helariutta Y."/>
            <person name="Henrissat B."/>
            <person name="Holligan D."/>
            <person name="Holt R."/>
            <person name="Huang W."/>
            <person name="Islam-Faridi N."/>
            <person name="Jones S."/>
            <person name="Jones-Rhoades M."/>
            <person name="Jorgensen R."/>
            <person name="Joshi C."/>
            <person name="Kangasjarvi J."/>
            <person name="Karlsson J."/>
            <person name="Kelleher C."/>
            <person name="Kirkpatrick R."/>
            <person name="Kirst M."/>
            <person name="Kohler A."/>
            <person name="Kalluri U."/>
            <person name="Larimer F."/>
            <person name="Leebens-Mack J."/>
            <person name="Leple J.C."/>
            <person name="Locascio P."/>
            <person name="Lou Y."/>
            <person name="Lucas S."/>
            <person name="Martin F."/>
            <person name="Montanini B."/>
            <person name="Napoli C."/>
            <person name="Nelson D.R."/>
            <person name="Nelson C."/>
            <person name="Nieminen K."/>
            <person name="Nilsson O."/>
            <person name="Pereda V."/>
            <person name="Peter G."/>
            <person name="Philippe R."/>
            <person name="Pilate G."/>
            <person name="Poliakov A."/>
            <person name="Razumovskaya J."/>
            <person name="Richardson P."/>
            <person name="Rinaldi C."/>
            <person name="Ritland K."/>
            <person name="Rouze P."/>
            <person name="Ryaboy D."/>
            <person name="Schmutz J."/>
            <person name="Schrader J."/>
            <person name="Segerman B."/>
            <person name="Shin H."/>
            <person name="Siddiqui A."/>
            <person name="Sterky F."/>
            <person name="Terry A."/>
            <person name="Tsai C.J."/>
            <person name="Uberbacher E."/>
            <person name="Unneberg P."/>
            <person name="Vahala J."/>
            <person name="Wall K."/>
            <person name="Wessler S."/>
            <person name="Yang G."/>
            <person name="Yin T."/>
            <person name="Douglas C."/>
            <person name="Marra M."/>
            <person name="Sandberg G."/>
            <person name="Van de Peer Y."/>
            <person name="Rokhsar D."/>
        </authorList>
    </citation>
    <scope>NUCLEOTIDE SEQUENCE [LARGE SCALE GENOMIC DNA]</scope>
    <source>
        <strain evidence="2">cv. Nisqually</strain>
    </source>
</reference>
<dbReference type="Proteomes" id="UP000006729">
    <property type="component" value="Chromosome 1"/>
</dbReference>
<evidence type="ECO:0000313" key="1">
    <source>
        <dbReference type="EMBL" id="PNT54212.1"/>
    </source>
</evidence>
<gene>
    <name evidence="1" type="ORF">POPTR_001G128000</name>
</gene>
<accession>A0A2K2BWQ1</accession>
<dbReference type="AlphaFoldDB" id="A0A2K2BWQ1"/>
<organism evidence="1 2">
    <name type="scientific">Populus trichocarpa</name>
    <name type="common">Western balsam poplar</name>
    <name type="synonym">Populus balsamifera subsp. trichocarpa</name>
    <dbReference type="NCBI Taxonomy" id="3694"/>
    <lineage>
        <taxon>Eukaryota</taxon>
        <taxon>Viridiplantae</taxon>
        <taxon>Streptophyta</taxon>
        <taxon>Embryophyta</taxon>
        <taxon>Tracheophyta</taxon>
        <taxon>Spermatophyta</taxon>
        <taxon>Magnoliopsida</taxon>
        <taxon>eudicotyledons</taxon>
        <taxon>Gunneridae</taxon>
        <taxon>Pentapetalae</taxon>
        <taxon>rosids</taxon>
        <taxon>fabids</taxon>
        <taxon>Malpighiales</taxon>
        <taxon>Salicaceae</taxon>
        <taxon>Saliceae</taxon>
        <taxon>Populus</taxon>
    </lineage>
</organism>
<dbReference type="EMBL" id="CM009290">
    <property type="protein sequence ID" value="PNT54212.1"/>
    <property type="molecule type" value="Genomic_DNA"/>
</dbReference>
<evidence type="ECO:0000313" key="2">
    <source>
        <dbReference type="Proteomes" id="UP000006729"/>
    </source>
</evidence>